<feature type="chain" id="PRO_5022790139" description="Secreted protein" evidence="2">
    <location>
        <begin position="25"/>
        <end position="54"/>
    </location>
</feature>
<sequence length="54" mass="5794" precursor="true">MMSRFYISLMCSVALVMVLGCGGAGDSLEQAAEPDELSKWVEDNPAPETVEISD</sequence>
<protein>
    <recommendedName>
        <fullName evidence="5">Secreted protein</fullName>
    </recommendedName>
</protein>
<evidence type="ECO:0000313" key="3">
    <source>
        <dbReference type="EMBL" id="KAA1261079.1"/>
    </source>
</evidence>
<evidence type="ECO:0000256" key="1">
    <source>
        <dbReference type="SAM" id="MobiDB-lite"/>
    </source>
</evidence>
<dbReference type="PROSITE" id="PS51257">
    <property type="entry name" value="PROKAR_LIPOPROTEIN"/>
    <property type="match status" value="1"/>
</dbReference>
<dbReference type="AlphaFoldDB" id="A0A5B1CMR5"/>
<feature type="region of interest" description="Disordered" evidence="1">
    <location>
        <begin position="34"/>
        <end position="54"/>
    </location>
</feature>
<keyword evidence="4" id="KW-1185">Reference proteome</keyword>
<name>A0A5B1CMR5_9BACT</name>
<evidence type="ECO:0000256" key="2">
    <source>
        <dbReference type="SAM" id="SignalP"/>
    </source>
</evidence>
<evidence type="ECO:0000313" key="4">
    <source>
        <dbReference type="Proteomes" id="UP000322699"/>
    </source>
</evidence>
<keyword evidence="2" id="KW-0732">Signal</keyword>
<evidence type="ECO:0008006" key="5">
    <source>
        <dbReference type="Google" id="ProtNLM"/>
    </source>
</evidence>
<dbReference type="OrthoDB" id="9969232at2"/>
<gene>
    <name evidence="3" type="ORF">LF1_36230</name>
</gene>
<dbReference type="Proteomes" id="UP000322699">
    <property type="component" value="Unassembled WGS sequence"/>
</dbReference>
<feature type="signal peptide" evidence="2">
    <location>
        <begin position="1"/>
        <end position="24"/>
    </location>
</feature>
<organism evidence="3 4">
    <name type="scientific">Rubripirellula obstinata</name>
    <dbReference type="NCBI Taxonomy" id="406547"/>
    <lineage>
        <taxon>Bacteria</taxon>
        <taxon>Pseudomonadati</taxon>
        <taxon>Planctomycetota</taxon>
        <taxon>Planctomycetia</taxon>
        <taxon>Pirellulales</taxon>
        <taxon>Pirellulaceae</taxon>
        <taxon>Rubripirellula</taxon>
    </lineage>
</organism>
<proteinExistence type="predicted"/>
<reference evidence="3 4" key="1">
    <citation type="submission" date="2019-08" db="EMBL/GenBank/DDBJ databases">
        <title>Deep-cultivation of Planctomycetes and their phenomic and genomic characterization uncovers novel biology.</title>
        <authorList>
            <person name="Wiegand S."/>
            <person name="Jogler M."/>
            <person name="Boedeker C."/>
            <person name="Pinto D."/>
            <person name="Vollmers J."/>
            <person name="Rivas-Marin E."/>
            <person name="Kohn T."/>
            <person name="Peeters S.H."/>
            <person name="Heuer A."/>
            <person name="Rast P."/>
            <person name="Oberbeckmann S."/>
            <person name="Bunk B."/>
            <person name="Jeske O."/>
            <person name="Meyerdierks A."/>
            <person name="Storesund J.E."/>
            <person name="Kallscheuer N."/>
            <person name="Luecker S."/>
            <person name="Lage O.M."/>
            <person name="Pohl T."/>
            <person name="Merkel B.J."/>
            <person name="Hornburger P."/>
            <person name="Mueller R.-W."/>
            <person name="Bruemmer F."/>
            <person name="Labrenz M."/>
            <person name="Spormann A.M."/>
            <person name="Op Den Camp H."/>
            <person name="Overmann J."/>
            <person name="Amann R."/>
            <person name="Jetten M.S.M."/>
            <person name="Mascher T."/>
            <person name="Medema M.H."/>
            <person name="Devos D.P."/>
            <person name="Kaster A.-K."/>
            <person name="Ovreas L."/>
            <person name="Rohde M."/>
            <person name="Galperin M.Y."/>
            <person name="Jogler C."/>
        </authorList>
    </citation>
    <scope>NUCLEOTIDE SEQUENCE [LARGE SCALE GENOMIC DNA]</scope>
    <source>
        <strain evidence="3 4">LF1</strain>
    </source>
</reference>
<accession>A0A5B1CMR5</accession>
<comment type="caution">
    <text evidence="3">The sequence shown here is derived from an EMBL/GenBank/DDBJ whole genome shotgun (WGS) entry which is preliminary data.</text>
</comment>
<dbReference type="EMBL" id="VRLW01000001">
    <property type="protein sequence ID" value="KAA1261079.1"/>
    <property type="molecule type" value="Genomic_DNA"/>
</dbReference>